<evidence type="ECO:0000313" key="10">
    <source>
        <dbReference type="RefSeq" id="XP_033169741.1"/>
    </source>
</evidence>
<dbReference type="FunFam" id="4.10.280.10:FF:000052">
    <property type="entry name" value="Protein atonal homolog 8"/>
    <property type="match status" value="1"/>
</dbReference>
<evidence type="ECO:0000256" key="7">
    <source>
        <dbReference type="SAM" id="MobiDB-lite"/>
    </source>
</evidence>
<feature type="compositionally biased region" description="Basic and acidic residues" evidence="7">
    <location>
        <begin position="55"/>
        <end position="75"/>
    </location>
</feature>
<dbReference type="AlphaFoldDB" id="A0A6P8L2W5"/>
<keyword evidence="4" id="KW-0238">DNA-binding</keyword>
<name>A0A6P8L2W5_DROMA</name>
<evidence type="ECO:0000256" key="1">
    <source>
        <dbReference type="ARBA" id="ARBA00004324"/>
    </source>
</evidence>
<keyword evidence="9" id="KW-1185">Reference proteome</keyword>
<keyword evidence="5" id="KW-0804">Transcription</keyword>
<dbReference type="InterPro" id="IPR032660">
    <property type="entry name" value="ATOH8_bHLH"/>
</dbReference>
<organism evidence="9 10">
    <name type="scientific">Drosophila mauritiana</name>
    <name type="common">Fruit fly</name>
    <dbReference type="NCBI Taxonomy" id="7226"/>
    <lineage>
        <taxon>Eukaryota</taxon>
        <taxon>Metazoa</taxon>
        <taxon>Ecdysozoa</taxon>
        <taxon>Arthropoda</taxon>
        <taxon>Hexapoda</taxon>
        <taxon>Insecta</taxon>
        <taxon>Pterygota</taxon>
        <taxon>Neoptera</taxon>
        <taxon>Endopterygota</taxon>
        <taxon>Diptera</taxon>
        <taxon>Brachycera</taxon>
        <taxon>Muscomorpha</taxon>
        <taxon>Ephydroidea</taxon>
        <taxon>Drosophilidae</taxon>
        <taxon>Drosophila</taxon>
        <taxon>Sophophora</taxon>
    </lineage>
</organism>
<dbReference type="RefSeq" id="XP_033169741.1">
    <property type="nucleotide sequence ID" value="XM_033313850.1"/>
</dbReference>
<dbReference type="Proteomes" id="UP000515162">
    <property type="component" value="Chromosome 2L"/>
</dbReference>
<dbReference type="GO" id="GO:0003700">
    <property type="term" value="F:DNA-binding transcription factor activity"/>
    <property type="evidence" value="ECO:0007669"/>
    <property type="project" value="InterPro"/>
</dbReference>
<dbReference type="SMART" id="SM00353">
    <property type="entry name" value="HLH"/>
    <property type="match status" value="1"/>
</dbReference>
<gene>
    <name evidence="10" type="primary">LOC117147083</name>
</gene>
<dbReference type="GO" id="GO:0009653">
    <property type="term" value="P:anatomical structure morphogenesis"/>
    <property type="evidence" value="ECO:0007669"/>
    <property type="project" value="TreeGrafter"/>
</dbReference>
<feature type="region of interest" description="Disordered" evidence="7">
    <location>
        <begin position="222"/>
        <end position="243"/>
    </location>
</feature>
<evidence type="ECO:0000256" key="2">
    <source>
        <dbReference type="ARBA" id="ARBA00004496"/>
    </source>
</evidence>
<evidence type="ECO:0000313" key="9">
    <source>
        <dbReference type="Proteomes" id="UP000515162"/>
    </source>
</evidence>
<dbReference type="Gene3D" id="4.10.280.10">
    <property type="entry name" value="Helix-loop-helix DNA-binding domain"/>
    <property type="match status" value="1"/>
</dbReference>
<dbReference type="CTD" id="45339"/>
<feature type="compositionally biased region" description="Low complexity" evidence="7">
    <location>
        <begin position="234"/>
        <end position="243"/>
    </location>
</feature>
<proteinExistence type="predicted"/>
<evidence type="ECO:0000259" key="8">
    <source>
        <dbReference type="PROSITE" id="PS50888"/>
    </source>
</evidence>
<dbReference type="GeneID" id="117147083"/>
<feature type="domain" description="BHLH" evidence="8">
    <location>
        <begin position="273"/>
        <end position="325"/>
    </location>
</feature>
<comment type="subcellular location">
    <subcellularLocation>
        <location evidence="2">Cytoplasm</location>
    </subcellularLocation>
    <subcellularLocation>
        <location evidence="1">Nucleus speckle</location>
    </subcellularLocation>
</comment>
<sequence length="365" mass="39639">MSFAAMANTNKEKLYMQLSASELSAIIMKDSPNSNDRDAGFCSASSESEGGDDLVVEHARSGSPDIRPKGTDSADSKPIALVRNKRKSSEPFKVVGLTTPKSKPMPDPPSSASMNATGPLKKRIRYTSSADSAVVLTPPAIDSPPPNSCIPSALRMQHEIMPNPAHIYVRHPGVTTLHRSLAAHPEQLEPLALVTTKKQCVENAGPKIEAFSPLLIGNQPSAKKTLKERTQKESTSSSFLDASLSDDDLSKTGLASVSRPHQHQRNYKNMTRERRIEANARERTRVHTISAAYETLRQAVPAYASTQKLSKLSVLRVACSYILTLSRMAGEDYSADQSVPSIATCLEAVTSTIQTEGKVKRKKDE</sequence>
<dbReference type="InterPro" id="IPR036638">
    <property type="entry name" value="HLH_DNA-bd_sf"/>
</dbReference>
<evidence type="ECO:0000256" key="6">
    <source>
        <dbReference type="ARBA" id="ARBA00023242"/>
    </source>
</evidence>
<accession>A0A6P8L2W5</accession>
<reference evidence="10" key="1">
    <citation type="submission" date="2025-08" db="UniProtKB">
        <authorList>
            <consortium name="RefSeq"/>
        </authorList>
    </citation>
    <scope>IDENTIFICATION</scope>
    <source>
        <strain evidence="10">Mau12</strain>
        <tissue evidence="10">Whole Body</tissue>
    </source>
</reference>
<keyword evidence="3" id="KW-0805">Transcription regulation</keyword>
<dbReference type="InterPro" id="IPR011598">
    <property type="entry name" value="bHLH_dom"/>
</dbReference>
<protein>
    <submittedName>
        <fullName evidence="10">Uncharacterized protein LOC117147083</fullName>
    </submittedName>
</protein>
<evidence type="ECO:0000256" key="5">
    <source>
        <dbReference type="ARBA" id="ARBA00023163"/>
    </source>
</evidence>
<evidence type="ECO:0000256" key="4">
    <source>
        <dbReference type="ARBA" id="ARBA00023125"/>
    </source>
</evidence>
<dbReference type="GO" id="GO:0005737">
    <property type="term" value="C:cytoplasm"/>
    <property type="evidence" value="ECO:0007669"/>
    <property type="project" value="UniProtKB-SubCell"/>
</dbReference>
<feature type="region of interest" description="Disordered" evidence="7">
    <location>
        <begin position="95"/>
        <end position="116"/>
    </location>
</feature>
<dbReference type="PANTHER" id="PTHR19290">
    <property type="entry name" value="BASIC HELIX-LOOP-HELIX PROTEIN NEUROGENIN-RELATED"/>
    <property type="match status" value="1"/>
</dbReference>
<dbReference type="PROSITE" id="PS50888">
    <property type="entry name" value="BHLH"/>
    <property type="match status" value="1"/>
</dbReference>
<dbReference type="CDD" id="cd11421">
    <property type="entry name" value="bHLH_TS_ATOH8"/>
    <property type="match status" value="1"/>
</dbReference>
<dbReference type="GO" id="GO:0016607">
    <property type="term" value="C:nuclear speck"/>
    <property type="evidence" value="ECO:0007669"/>
    <property type="project" value="UniProtKB-SubCell"/>
</dbReference>
<dbReference type="PANTHER" id="PTHR19290:SF102">
    <property type="entry name" value="TRANSCRIPTION FACTOR ATOH8"/>
    <property type="match status" value="1"/>
</dbReference>
<dbReference type="SUPFAM" id="SSF47459">
    <property type="entry name" value="HLH, helix-loop-helix DNA-binding domain"/>
    <property type="match status" value="1"/>
</dbReference>
<evidence type="ECO:0000256" key="3">
    <source>
        <dbReference type="ARBA" id="ARBA00023015"/>
    </source>
</evidence>
<dbReference type="Pfam" id="PF00010">
    <property type="entry name" value="HLH"/>
    <property type="match status" value="1"/>
</dbReference>
<keyword evidence="6" id="KW-0539">Nucleus</keyword>
<dbReference type="GO" id="GO:0046983">
    <property type="term" value="F:protein dimerization activity"/>
    <property type="evidence" value="ECO:0007669"/>
    <property type="project" value="InterPro"/>
</dbReference>
<feature type="region of interest" description="Disordered" evidence="7">
    <location>
        <begin position="29"/>
        <end position="78"/>
    </location>
</feature>
<dbReference type="GO" id="GO:0070888">
    <property type="term" value="F:E-box binding"/>
    <property type="evidence" value="ECO:0007669"/>
    <property type="project" value="TreeGrafter"/>
</dbReference>
<dbReference type="InterPro" id="IPR050359">
    <property type="entry name" value="bHLH_transcription_factors"/>
</dbReference>
<dbReference type="GO" id="GO:0045944">
    <property type="term" value="P:positive regulation of transcription by RNA polymerase II"/>
    <property type="evidence" value="ECO:0007669"/>
    <property type="project" value="TreeGrafter"/>
</dbReference>